<protein>
    <recommendedName>
        <fullName evidence="3">BTB domain-containing protein</fullName>
    </recommendedName>
</protein>
<dbReference type="OrthoDB" id="3238622at2759"/>
<dbReference type="InterPro" id="IPR011333">
    <property type="entry name" value="SKP1/BTB/POZ_sf"/>
</dbReference>
<reference evidence="1" key="2">
    <citation type="submission" date="2021-10" db="EMBL/GenBank/DDBJ databases">
        <title>Phylogenomics reveals ancestral predisposition of the termite-cultivated fungus Termitomyces towards a domesticated lifestyle.</title>
        <authorList>
            <person name="Auxier B."/>
            <person name="Grum-Grzhimaylo A."/>
            <person name="Cardenas M.E."/>
            <person name="Lodge J.D."/>
            <person name="Laessoe T."/>
            <person name="Pedersen O."/>
            <person name="Smith M.E."/>
            <person name="Kuyper T.W."/>
            <person name="Franco-Molano E.A."/>
            <person name="Baroni T.J."/>
            <person name="Aanen D.K."/>
        </authorList>
    </citation>
    <scope>NUCLEOTIDE SEQUENCE</scope>
    <source>
        <strain evidence="1">AP01</strain>
        <tissue evidence="1">Mycelium</tissue>
    </source>
</reference>
<evidence type="ECO:0008006" key="3">
    <source>
        <dbReference type="Google" id="ProtNLM"/>
    </source>
</evidence>
<evidence type="ECO:0000313" key="2">
    <source>
        <dbReference type="Proteomes" id="UP000775547"/>
    </source>
</evidence>
<organism evidence="1 2">
    <name type="scientific">Asterophora parasitica</name>
    <dbReference type="NCBI Taxonomy" id="117018"/>
    <lineage>
        <taxon>Eukaryota</taxon>
        <taxon>Fungi</taxon>
        <taxon>Dikarya</taxon>
        <taxon>Basidiomycota</taxon>
        <taxon>Agaricomycotina</taxon>
        <taxon>Agaricomycetes</taxon>
        <taxon>Agaricomycetidae</taxon>
        <taxon>Agaricales</taxon>
        <taxon>Tricholomatineae</taxon>
        <taxon>Lyophyllaceae</taxon>
        <taxon>Asterophora</taxon>
    </lineage>
</organism>
<comment type="caution">
    <text evidence="1">The sequence shown here is derived from an EMBL/GenBank/DDBJ whole genome shotgun (WGS) entry which is preliminary data.</text>
</comment>
<proteinExistence type="predicted"/>
<accession>A0A9P7G454</accession>
<name>A0A9P7G454_9AGAR</name>
<dbReference type="EMBL" id="JABCKV010000097">
    <property type="protein sequence ID" value="KAG5643757.1"/>
    <property type="molecule type" value="Genomic_DNA"/>
</dbReference>
<reference evidence="1" key="1">
    <citation type="submission" date="2020-07" db="EMBL/GenBank/DDBJ databases">
        <authorList>
            <person name="Nieuwenhuis M."/>
            <person name="Van De Peppel L.J.J."/>
        </authorList>
    </citation>
    <scope>NUCLEOTIDE SEQUENCE</scope>
    <source>
        <strain evidence="1">AP01</strain>
        <tissue evidence="1">Mycelium</tissue>
    </source>
</reference>
<dbReference type="AlphaFoldDB" id="A0A9P7G454"/>
<dbReference type="Proteomes" id="UP000775547">
    <property type="component" value="Unassembled WGS sequence"/>
</dbReference>
<gene>
    <name evidence="1" type="ORF">DXG03_009692</name>
</gene>
<keyword evidence="2" id="KW-1185">Reference proteome</keyword>
<sequence>MTAPYYSKIDSVLTRSVVGAKKFHPEFSFPDADVILRSFEGTLYRIHSYTLRTTSGLFNTMFNLPQPPKSKIRHQGQRDQLGAEYGDFEPEEIPIYESDFVLERLLRLLCSIPVPSWESYDDVDRVLTAAEKWDTPGPIASIRAALTCPQFLTSDPLRLYVLAKHFDWREEAKLASTHTLKLNLHDPVHAPMLARLSSKDLLPLLNLHRKRRDMFKKLIDSPERFAAGNSSPYHCSRCGVTQLDNRTWQEFKNAMFAEIDRRPLGDELGVAPGQSADWSEAKACWEAKCAKEGCGGRNYDRIATLRQIRNCIELLPKTIED</sequence>
<evidence type="ECO:0000313" key="1">
    <source>
        <dbReference type="EMBL" id="KAG5643757.1"/>
    </source>
</evidence>
<dbReference type="Gene3D" id="3.30.710.10">
    <property type="entry name" value="Potassium Channel Kv1.1, Chain A"/>
    <property type="match status" value="1"/>
</dbReference>